<dbReference type="Pfam" id="PF13672">
    <property type="entry name" value="PP2C_2"/>
    <property type="match status" value="1"/>
</dbReference>
<dbReference type="PROSITE" id="PS51746">
    <property type="entry name" value="PPM_2"/>
    <property type="match status" value="1"/>
</dbReference>
<gene>
    <name evidence="2" type="ORF">ENJ51_09695</name>
</gene>
<name>A0A7V2T4B1_LEUMU</name>
<proteinExistence type="predicted"/>
<dbReference type="CDD" id="cd00143">
    <property type="entry name" value="PP2Cc"/>
    <property type="match status" value="1"/>
</dbReference>
<dbReference type="InterPro" id="IPR015655">
    <property type="entry name" value="PP2C"/>
</dbReference>
<reference evidence="2" key="1">
    <citation type="journal article" date="2020" name="mSystems">
        <title>Genome- and Community-Level Interaction Insights into Carbon Utilization and Element Cycling Functions of Hydrothermarchaeota in Hydrothermal Sediment.</title>
        <authorList>
            <person name="Zhou Z."/>
            <person name="Liu Y."/>
            <person name="Xu W."/>
            <person name="Pan J."/>
            <person name="Luo Z.H."/>
            <person name="Li M."/>
        </authorList>
    </citation>
    <scope>NUCLEOTIDE SEQUENCE [LARGE SCALE GENOMIC DNA]</scope>
    <source>
        <strain evidence="2">HyVt-493</strain>
    </source>
</reference>
<dbReference type="EMBL" id="DRMS01000362">
    <property type="protein sequence ID" value="HFC93071.1"/>
    <property type="molecule type" value="Genomic_DNA"/>
</dbReference>
<evidence type="ECO:0000259" key="1">
    <source>
        <dbReference type="PROSITE" id="PS51746"/>
    </source>
</evidence>
<dbReference type="GO" id="GO:0004722">
    <property type="term" value="F:protein serine/threonine phosphatase activity"/>
    <property type="evidence" value="ECO:0007669"/>
    <property type="project" value="InterPro"/>
</dbReference>
<dbReference type="AlphaFoldDB" id="A0A7V2T4B1"/>
<dbReference type="Gene3D" id="3.60.40.10">
    <property type="entry name" value="PPM-type phosphatase domain"/>
    <property type="match status" value="1"/>
</dbReference>
<organism evidence="2">
    <name type="scientific">Leucothrix mucor</name>
    <dbReference type="NCBI Taxonomy" id="45248"/>
    <lineage>
        <taxon>Bacteria</taxon>
        <taxon>Pseudomonadati</taxon>
        <taxon>Pseudomonadota</taxon>
        <taxon>Gammaproteobacteria</taxon>
        <taxon>Thiotrichales</taxon>
        <taxon>Thiotrichaceae</taxon>
        <taxon>Leucothrix</taxon>
    </lineage>
</organism>
<dbReference type="SMART" id="SM00332">
    <property type="entry name" value="PP2Cc"/>
    <property type="match status" value="1"/>
</dbReference>
<comment type="caution">
    <text evidence="2">The sequence shown here is derived from an EMBL/GenBank/DDBJ whole genome shotgun (WGS) entry which is preliminary data.</text>
</comment>
<dbReference type="InterPro" id="IPR036457">
    <property type="entry name" value="PPM-type-like_dom_sf"/>
</dbReference>
<evidence type="ECO:0000313" key="2">
    <source>
        <dbReference type="EMBL" id="HFC93071.1"/>
    </source>
</evidence>
<dbReference type="PANTHER" id="PTHR47992">
    <property type="entry name" value="PROTEIN PHOSPHATASE"/>
    <property type="match status" value="1"/>
</dbReference>
<sequence length="240" mass="26936">MKKLSWESYGLTDTGIVRERNEDNLLILDQEGMWLVADGAGGHANGHIASQMAVDSLSNYKATKRLGNDSKQACSLLHKANSNIMENSRKNKQTSGSTASIFLTEGKSAVCIWAGDSPLYRFRNNKLLQLSQDHNRVEEFMRQGFSPEESERIPAAQYLTQALGAAEKLCLQTRWIDIQENDFFIIASDGLTKELLFSDIENIIRENQEAEKLITQKLISETVNRGARDNVTVVVIHFTQ</sequence>
<dbReference type="InterPro" id="IPR001932">
    <property type="entry name" value="PPM-type_phosphatase-like_dom"/>
</dbReference>
<accession>A0A7V2T4B1</accession>
<protein>
    <submittedName>
        <fullName evidence="2">Serine/threonine-protein phosphatase</fullName>
    </submittedName>
</protein>
<dbReference type="SUPFAM" id="SSF81606">
    <property type="entry name" value="PP2C-like"/>
    <property type="match status" value="1"/>
</dbReference>
<dbReference type="SMART" id="SM00331">
    <property type="entry name" value="PP2C_SIG"/>
    <property type="match status" value="1"/>
</dbReference>
<dbReference type="Proteomes" id="UP000885750">
    <property type="component" value="Unassembled WGS sequence"/>
</dbReference>
<feature type="domain" description="PPM-type phosphatase" evidence="1">
    <location>
        <begin position="8"/>
        <end position="238"/>
    </location>
</feature>